<keyword evidence="2" id="KW-1185">Reference proteome</keyword>
<dbReference type="Pfam" id="PF08843">
    <property type="entry name" value="AbiEii"/>
    <property type="match status" value="1"/>
</dbReference>
<comment type="caution">
    <text evidence="1">The sequence shown here is derived from an EMBL/GenBank/DDBJ whole genome shotgun (WGS) entry which is preliminary data.</text>
</comment>
<evidence type="ECO:0008006" key="3">
    <source>
        <dbReference type="Google" id="ProtNLM"/>
    </source>
</evidence>
<dbReference type="Proteomes" id="UP000263094">
    <property type="component" value="Unassembled WGS sequence"/>
</dbReference>
<dbReference type="InterPro" id="IPR014942">
    <property type="entry name" value="AbiEii"/>
</dbReference>
<evidence type="ECO:0000313" key="2">
    <source>
        <dbReference type="Proteomes" id="UP000263094"/>
    </source>
</evidence>
<evidence type="ECO:0000313" key="1">
    <source>
        <dbReference type="EMBL" id="RFU86893.1"/>
    </source>
</evidence>
<dbReference type="EMBL" id="QUAK01000051">
    <property type="protein sequence ID" value="RFU86893.1"/>
    <property type="molecule type" value="Genomic_DNA"/>
</dbReference>
<name>A0A372M8X9_9ACTN</name>
<accession>A0A372M8X9</accession>
<dbReference type="RefSeq" id="WP_128555505.1">
    <property type="nucleotide sequence ID" value="NZ_QUAK01000051.1"/>
</dbReference>
<dbReference type="OrthoDB" id="3870258at2"/>
<sequence>MTMPDLHARLLADVVAIGAPFPLVLTGGYGVQAHELLERTSNDLDVATQTSLPMTEVAATLDSGLAERGWQVEVIEIAPLSARFHVTAPALGTGCEVDVLKETFTRPIAHSKYGPVLAEEDLLGTKVRALADRGAARDLLDCFAASRRWTNTDLEELGRRHAREVFDLEDLQLRLAGADWIDDAEFAGYGLDEAAVSALRSWAQQWSDDLARRLHRDDPA</sequence>
<dbReference type="AlphaFoldDB" id="A0A372M8X9"/>
<gene>
    <name evidence="1" type="ORF">DY218_09625</name>
</gene>
<proteinExistence type="predicted"/>
<reference evidence="1 2" key="1">
    <citation type="submission" date="2018-08" db="EMBL/GenBank/DDBJ databases">
        <title>Isolation, diversity and antifungal activity of Actinobacteria from wheat.</title>
        <authorList>
            <person name="Han C."/>
        </authorList>
    </citation>
    <scope>NUCLEOTIDE SEQUENCE [LARGE SCALE GENOMIC DNA]</scope>
    <source>
        <strain evidence="1 2">NEAU-YY421</strain>
    </source>
</reference>
<organism evidence="1 2">
    <name type="scientific">Streptomyces triticagri</name>
    <dbReference type="NCBI Taxonomy" id="2293568"/>
    <lineage>
        <taxon>Bacteria</taxon>
        <taxon>Bacillati</taxon>
        <taxon>Actinomycetota</taxon>
        <taxon>Actinomycetes</taxon>
        <taxon>Kitasatosporales</taxon>
        <taxon>Streptomycetaceae</taxon>
        <taxon>Streptomyces</taxon>
    </lineage>
</organism>
<protein>
    <recommendedName>
        <fullName evidence="3">Nucleotidyl transferase AbiEii/AbiGii toxin family protein</fullName>
    </recommendedName>
</protein>